<dbReference type="Proteomes" id="UP000178880">
    <property type="component" value="Unassembled WGS sequence"/>
</dbReference>
<comment type="caution">
    <text evidence="1">The sequence shown here is derived from an EMBL/GenBank/DDBJ whole genome shotgun (WGS) entry which is preliminary data.</text>
</comment>
<organism evidence="1 2">
    <name type="scientific">Candidatus Liptonbacteria bacterium RIFCSPLOWO2_01_FULL_52_25</name>
    <dbReference type="NCBI Taxonomy" id="1798650"/>
    <lineage>
        <taxon>Bacteria</taxon>
        <taxon>Candidatus Liptoniibacteriota</taxon>
    </lineage>
</organism>
<gene>
    <name evidence="1" type="ORF">A2945_01295</name>
</gene>
<reference evidence="1 2" key="1">
    <citation type="journal article" date="2016" name="Nat. Commun.">
        <title>Thousands of microbial genomes shed light on interconnected biogeochemical processes in an aquifer system.</title>
        <authorList>
            <person name="Anantharaman K."/>
            <person name="Brown C.T."/>
            <person name="Hug L.A."/>
            <person name="Sharon I."/>
            <person name="Castelle C.J."/>
            <person name="Probst A.J."/>
            <person name="Thomas B.C."/>
            <person name="Singh A."/>
            <person name="Wilkins M.J."/>
            <person name="Karaoz U."/>
            <person name="Brodie E.L."/>
            <person name="Williams K.H."/>
            <person name="Hubbard S.S."/>
            <person name="Banfield J.F."/>
        </authorList>
    </citation>
    <scope>NUCLEOTIDE SEQUENCE [LARGE SCALE GENOMIC DNA]</scope>
</reference>
<dbReference type="STRING" id="1798650.A2945_01295"/>
<dbReference type="EMBL" id="MHLA01000015">
    <property type="protein sequence ID" value="OGY99475.1"/>
    <property type="molecule type" value="Genomic_DNA"/>
</dbReference>
<dbReference type="GO" id="GO:0043565">
    <property type="term" value="F:sequence-specific DNA binding"/>
    <property type="evidence" value="ECO:0007669"/>
    <property type="project" value="InterPro"/>
</dbReference>
<evidence type="ECO:0008006" key="3">
    <source>
        <dbReference type="Google" id="ProtNLM"/>
    </source>
</evidence>
<dbReference type="AlphaFoldDB" id="A0A1G2CDM2"/>
<dbReference type="InterPro" id="IPR010921">
    <property type="entry name" value="Trp_repressor/repl_initiator"/>
</dbReference>
<proteinExistence type="predicted"/>
<protein>
    <recommendedName>
        <fullName evidence="3">HTH luxR-type domain-containing protein</fullName>
    </recommendedName>
</protein>
<dbReference type="InterPro" id="IPR038116">
    <property type="entry name" value="TrpR-like_sf"/>
</dbReference>
<dbReference type="Gene3D" id="1.10.1270.10">
    <property type="entry name" value="TrpR-like"/>
    <property type="match status" value="1"/>
</dbReference>
<accession>A0A1G2CDM2</accession>
<evidence type="ECO:0000313" key="2">
    <source>
        <dbReference type="Proteomes" id="UP000178880"/>
    </source>
</evidence>
<dbReference type="SUPFAM" id="SSF48295">
    <property type="entry name" value="TrpR-like"/>
    <property type="match status" value="1"/>
</dbReference>
<evidence type="ECO:0000313" key="1">
    <source>
        <dbReference type="EMBL" id="OGY99475.1"/>
    </source>
</evidence>
<name>A0A1G2CDM2_9BACT</name>
<sequence>MSKKELIRMPAVSDYSSRKEWEAACWQKIATSEELLQLLTTAYDRHNIVMRAATVDGLASGKSYRKIGEELWISPQTISSIKKSANEKVYKSYLERSKKERKKRVYGIVESHRRKPRGTPRRTKYGILYAP</sequence>